<dbReference type="EMBL" id="VEVQ02000017">
    <property type="protein sequence ID" value="NHN27749.1"/>
    <property type="molecule type" value="Genomic_DNA"/>
</dbReference>
<dbReference type="PANTHER" id="PTHR32060:SF30">
    <property type="entry name" value="CARBOXY-TERMINAL PROCESSING PROTEASE CTPA"/>
    <property type="match status" value="1"/>
</dbReference>
<dbReference type="PROSITE" id="PS51257">
    <property type="entry name" value="PROKAR_LIPOPROTEIN"/>
    <property type="match status" value="1"/>
</dbReference>
<evidence type="ECO:0000256" key="1">
    <source>
        <dbReference type="SAM" id="SignalP"/>
    </source>
</evidence>
<reference evidence="4" key="1">
    <citation type="submission" date="2019-05" db="EMBL/GenBank/DDBJ databases">
        <title>Flavobacterium profundi sp. nov., isolated from a deep-sea seamount.</title>
        <authorList>
            <person name="Zhang D.-C."/>
        </authorList>
    </citation>
    <scope>NUCLEOTIDE SEQUENCE [LARGE SCALE GENOMIC DNA]</scope>
    <source>
        <strain evidence="4">EC11</strain>
    </source>
</reference>
<name>A0ABX0IV14_9FLAO</name>
<evidence type="ECO:0000259" key="2">
    <source>
        <dbReference type="SMART" id="SM00245"/>
    </source>
</evidence>
<keyword evidence="4" id="KW-1185">Reference proteome</keyword>
<feature type="chain" id="PRO_5046521377" evidence="1">
    <location>
        <begin position="23"/>
        <end position="475"/>
    </location>
</feature>
<feature type="signal peptide" evidence="1">
    <location>
        <begin position="1"/>
        <end position="22"/>
    </location>
</feature>
<dbReference type="SUPFAM" id="SSF50156">
    <property type="entry name" value="PDZ domain-like"/>
    <property type="match status" value="1"/>
</dbReference>
<sequence length="475" mass="53529">MKKKLFLLSVLFILILSTFSCGDDYDDFPQSSSVNDFIWKGLNQYYYWLQDSPDLADNRFSTNSEYQTFLNSYSPPENLFEHLLVDRQTDRFSVIYSDYTALEQALSGTQKNNGVDYELRYKNGSSTEIFGWVRYILPGSDAALKSIQRGDFFYAVNGTSLTVDNYRNLLANDTYTLNLADYDSGNITPNGNTVTLTKTAFSENPVHIKKTFTVGTKKIGYLMYNGFYSQYESELNDAFVYFASENVTHLILDLRYNSGGSVNTATRLASMITGQFGTDIFAKQQWNNKLQSILDPEDLLNRFTSTLGNGSSLQNLNLDKLYVLTSKRTASASELVINGLESHINVTQIGDATTGKNVGSITLYDSPNFRKENVNPNHKYAMQPIVLKIANKNNFSDYVNGLQPDVNQIEDLANLGMLGETSDPLLNTALNYIDTNGKLAIPEPQHNFRHFEDSKSIVPFGNEMYLETIPDFNIN</sequence>
<dbReference type="PANTHER" id="PTHR32060">
    <property type="entry name" value="TAIL-SPECIFIC PROTEASE"/>
    <property type="match status" value="1"/>
</dbReference>
<proteinExistence type="predicted"/>
<organism evidence="3 4">
    <name type="scientific">Flavobacterium jejuense</name>
    <dbReference type="NCBI Taxonomy" id="1544455"/>
    <lineage>
        <taxon>Bacteria</taxon>
        <taxon>Pseudomonadati</taxon>
        <taxon>Bacteroidota</taxon>
        <taxon>Flavobacteriia</taxon>
        <taxon>Flavobacteriales</taxon>
        <taxon>Flavobacteriaceae</taxon>
        <taxon>Flavobacterium</taxon>
    </lineage>
</organism>
<reference evidence="3 4" key="3">
    <citation type="submission" date="2020-02" db="EMBL/GenBank/DDBJ databases">
        <title>Flavobacterium profundi sp. nov., isolated from a deep-sea seamount.</title>
        <authorList>
            <person name="Zhang D.-C."/>
        </authorList>
    </citation>
    <scope>NUCLEOTIDE SEQUENCE [LARGE SCALE GENOMIC DNA]</scope>
    <source>
        <strain evidence="3 4">EC11</strain>
    </source>
</reference>
<evidence type="ECO:0000313" key="3">
    <source>
        <dbReference type="EMBL" id="NHN27749.1"/>
    </source>
</evidence>
<dbReference type="Gene3D" id="3.90.226.10">
    <property type="entry name" value="2-enoyl-CoA Hydratase, Chain A, domain 1"/>
    <property type="match status" value="1"/>
</dbReference>
<dbReference type="InterPro" id="IPR005151">
    <property type="entry name" value="Tail-specific_protease"/>
</dbReference>
<dbReference type="CDD" id="cd07561">
    <property type="entry name" value="Peptidase_S41_CPP_like"/>
    <property type="match status" value="1"/>
</dbReference>
<dbReference type="Pfam" id="PF18294">
    <property type="entry name" value="Pept_S41_N"/>
    <property type="match status" value="1"/>
</dbReference>
<dbReference type="SUPFAM" id="SSF52096">
    <property type="entry name" value="ClpP/crotonase"/>
    <property type="match status" value="1"/>
</dbReference>
<gene>
    <name evidence="3" type="ORF">FIA58_018865</name>
</gene>
<dbReference type="InterPro" id="IPR036034">
    <property type="entry name" value="PDZ_sf"/>
</dbReference>
<dbReference type="Gene3D" id="2.30.42.10">
    <property type="match status" value="1"/>
</dbReference>
<dbReference type="InterPro" id="IPR029045">
    <property type="entry name" value="ClpP/crotonase-like_dom_sf"/>
</dbReference>
<dbReference type="Pfam" id="PF03572">
    <property type="entry name" value="Peptidase_S41"/>
    <property type="match status" value="1"/>
</dbReference>
<dbReference type="RefSeq" id="WP_140964259.1">
    <property type="nucleotide sequence ID" value="NZ_VEVQ02000017.1"/>
</dbReference>
<feature type="domain" description="Tail specific protease" evidence="2">
    <location>
        <begin position="189"/>
        <end position="410"/>
    </location>
</feature>
<dbReference type="Proteomes" id="UP000817854">
    <property type="component" value="Unassembled WGS sequence"/>
</dbReference>
<comment type="caution">
    <text evidence="3">The sequence shown here is derived from an EMBL/GenBank/DDBJ whole genome shotgun (WGS) entry which is preliminary data.</text>
</comment>
<dbReference type="Gene3D" id="3.30.750.170">
    <property type="match status" value="1"/>
</dbReference>
<accession>A0ABX0IV14</accession>
<evidence type="ECO:0000313" key="4">
    <source>
        <dbReference type="Proteomes" id="UP000817854"/>
    </source>
</evidence>
<reference evidence="3 4" key="2">
    <citation type="submission" date="2019-05" db="EMBL/GenBank/DDBJ databases">
        <authorList>
            <person name="Lianzixin W."/>
        </authorList>
    </citation>
    <scope>NUCLEOTIDE SEQUENCE [LARGE SCALE GENOMIC DNA]</scope>
    <source>
        <strain evidence="3 4">EC11</strain>
    </source>
</reference>
<dbReference type="SMART" id="SM00245">
    <property type="entry name" value="TSPc"/>
    <property type="match status" value="1"/>
</dbReference>
<protein>
    <submittedName>
        <fullName evidence="3">Peptidase S41</fullName>
    </submittedName>
</protein>
<keyword evidence="1" id="KW-0732">Signal</keyword>
<dbReference type="InterPro" id="IPR041613">
    <property type="entry name" value="Pept_S41_N"/>
</dbReference>